<feature type="compositionally biased region" description="Basic and acidic residues" evidence="1">
    <location>
        <begin position="1"/>
        <end position="11"/>
    </location>
</feature>
<reference evidence="2" key="1">
    <citation type="submission" date="2014-09" db="EMBL/GenBank/DDBJ databases">
        <authorList>
            <person name="Magalhaes I.L.F."/>
            <person name="Oliveira U."/>
            <person name="Santos F.R."/>
            <person name="Vidigal T.H.D.A."/>
            <person name="Brescovit A.D."/>
            <person name="Santos A.J."/>
        </authorList>
    </citation>
    <scope>NUCLEOTIDE SEQUENCE</scope>
    <source>
        <tissue evidence="2">Shoot tissue taken approximately 20 cm above the soil surface</tissue>
    </source>
</reference>
<dbReference type="EMBL" id="GBRH01170232">
    <property type="protein sequence ID" value="JAE27664.1"/>
    <property type="molecule type" value="Transcribed_RNA"/>
</dbReference>
<sequence length="20" mass="2397">MEARAHHKIMEEMPMEELPS</sequence>
<dbReference type="AlphaFoldDB" id="A0A0A9GVT9"/>
<evidence type="ECO:0000313" key="2">
    <source>
        <dbReference type="EMBL" id="JAE27664.1"/>
    </source>
</evidence>
<accession>A0A0A9GVT9</accession>
<evidence type="ECO:0000256" key="1">
    <source>
        <dbReference type="SAM" id="MobiDB-lite"/>
    </source>
</evidence>
<feature type="region of interest" description="Disordered" evidence="1">
    <location>
        <begin position="1"/>
        <end position="20"/>
    </location>
</feature>
<protein>
    <submittedName>
        <fullName evidence="2">Nicotianamine synthase 3</fullName>
    </submittedName>
</protein>
<proteinExistence type="predicted"/>
<reference evidence="2" key="2">
    <citation type="journal article" date="2015" name="Data Brief">
        <title>Shoot transcriptome of the giant reed, Arundo donax.</title>
        <authorList>
            <person name="Barrero R.A."/>
            <person name="Guerrero F.D."/>
            <person name="Moolhuijzen P."/>
            <person name="Goolsby J.A."/>
            <person name="Tidwell J."/>
            <person name="Bellgard S.E."/>
            <person name="Bellgard M.I."/>
        </authorList>
    </citation>
    <scope>NUCLEOTIDE SEQUENCE</scope>
    <source>
        <tissue evidence="2">Shoot tissue taken approximately 20 cm above the soil surface</tissue>
    </source>
</reference>
<name>A0A0A9GVT9_ARUDO</name>
<organism evidence="2">
    <name type="scientific">Arundo donax</name>
    <name type="common">Giant reed</name>
    <name type="synonym">Donax arundinaceus</name>
    <dbReference type="NCBI Taxonomy" id="35708"/>
    <lineage>
        <taxon>Eukaryota</taxon>
        <taxon>Viridiplantae</taxon>
        <taxon>Streptophyta</taxon>
        <taxon>Embryophyta</taxon>
        <taxon>Tracheophyta</taxon>
        <taxon>Spermatophyta</taxon>
        <taxon>Magnoliopsida</taxon>
        <taxon>Liliopsida</taxon>
        <taxon>Poales</taxon>
        <taxon>Poaceae</taxon>
        <taxon>PACMAD clade</taxon>
        <taxon>Arundinoideae</taxon>
        <taxon>Arundineae</taxon>
        <taxon>Arundo</taxon>
    </lineage>
</organism>